<proteinExistence type="inferred from homology"/>
<accession>A0A382R0Z4</accession>
<keyword evidence="5" id="KW-0676">Redox-active center</keyword>
<dbReference type="SUPFAM" id="SSF52833">
    <property type="entry name" value="Thioredoxin-like"/>
    <property type="match status" value="1"/>
</dbReference>
<dbReference type="InterPro" id="IPR013740">
    <property type="entry name" value="Redoxin"/>
</dbReference>
<comment type="similarity">
    <text evidence="2">Belongs to the thioredoxin family. DsbE subfamily.</text>
</comment>
<keyword evidence="3" id="KW-0201">Cytochrome c-type biogenesis</keyword>
<feature type="non-terminal residue" evidence="7">
    <location>
        <position position="1"/>
    </location>
</feature>
<dbReference type="PROSITE" id="PS51352">
    <property type="entry name" value="THIOREDOXIN_2"/>
    <property type="match status" value="1"/>
</dbReference>
<evidence type="ECO:0000256" key="3">
    <source>
        <dbReference type="ARBA" id="ARBA00022748"/>
    </source>
</evidence>
<dbReference type="NCBIfam" id="TIGR00385">
    <property type="entry name" value="dsbE"/>
    <property type="match status" value="1"/>
</dbReference>
<dbReference type="AlphaFoldDB" id="A0A382R0Z4"/>
<evidence type="ECO:0000256" key="2">
    <source>
        <dbReference type="ARBA" id="ARBA00007758"/>
    </source>
</evidence>
<evidence type="ECO:0000313" key="7">
    <source>
        <dbReference type="EMBL" id="SVC90850.1"/>
    </source>
</evidence>
<organism evidence="7">
    <name type="scientific">marine metagenome</name>
    <dbReference type="NCBI Taxonomy" id="408172"/>
    <lineage>
        <taxon>unclassified sequences</taxon>
        <taxon>metagenomes</taxon>
        <taxon>ecological metagenomes</taxon>
    </lineage>
</organism>
<protein>
    <recommendedName>
        <fullName evidence="6">Thioredoxin domain-containing protein</fullName>
    </recommendedName>
</protein>
<evidence type="ECO:0000259" key="6">
    <source>
        <dbReference type="PROSITE" id="PS51352"/>
    </source>
</evidence>
<sequence>IILLFFTFIFTIFYIGLDKPNFYTPKEIKNKSLEEFTSTELFSNEQFSSNNIIENNKFTLINIWSSWCVPCRLEHSVLMDLSEKTNLNIVGLNYKDKKNNAIKLLNELGNPFSKILTDPDGIISISLGAYGVPETFLLNNKSKVIRKYIGPLTKDNILEIIKIIQ</sequence>
<comment type="subcellular location">
    <subcellularLocation>
        <location evidence="1">Cell envelope</location>
    </subcellularLocation>
</comment>
<dbReference type="GO" id="GO:0030288">
    <property type="term" value="C:outer membrane-bounded periplasmic space"/>
    <property type="evidence" value="ECO:0007669"/>
    <property type="project" value="InterPro"/>
</dbReference>
<evidence type="ECO:0000256" key="5">
    <source>
        <dbReference type="ARBA" id="ARBA00023284"/>
    </source>
</evidence>
<dbReference type="GO" id="GO:0017004">
    <property type="term" value="P:cytochrome complex assembly"/>
    <property type="evidence" value="ECO:0007669"/>
    <property type="project" value="UniProtKB-KW"/>
</dbReference>
<evidence type="ECO:0000256" key="4">
    <source>
        <dbReference type="ARBA" id="ARBA00023157"/>
    </source>
</evidence>
<feature type="domain" description="Thioredoxin" evidence="6">
    <location>
        <begin position="13"/>
        <end position="165"/>
    </location>
</feature>
<dbReference type="Gene3D" id="3.40.30.10">
    <property type="entry name" value="Glutaredoxin"/>
    <property type="match status" value="1"/>
</dbReference>
<dbReference type="PROSITE" id="PS00194">
    <property type="entry name" value="THIOREDOXIN_1"/>
    <property type="match status" value="1"/>
</dbReference>
<dbReference type="InterPro" id="IPR050553">
    <property type="entry name" value="Thioredoxin_ResA/DsbE_sf"/>
</dbReference>
<dbReference type="EMBL" id="UINC01118014">
    <property type="protein sequence ID" value="SVC90850.1"/>
    <property type="molecule type" value="Genomic_DNA"/>
</dbReference>
<dbReference type="Pfam" id="PF08534">
    <property type="entry name" value="Redoxin"/>
    <property type="match status" value="1"/>
</dbReference>
<dbReference type="InterPro" id="IPR013766">
    <property type="entry name" value="Thioredoxin_domain"/>
</dbReference>
<keyword evidence="4" id="KW-1015">Disulfide bond</keyword>
<dbReference type="InterPro" id="IPR017937">
    <property type="entry name" value="Thioredoxin_CS"/>
</dbReference>
<dbReference type="PANTHER" id="PTHR42852:SF6">
    <property type="entry name" value="THIOL:DISULFIDE INTERCHANGE PROTEIN DSBE"/>
    <property type="match status" value="1"/>
</dbReference>
<evidence type="ECO:0000256" key="1">
    <source>
        <dbReference type="ARBA" id="ARBA00004196"/>
    </source>
</evidence>
<dbReference type="InterPro" id="IPR004799">
    <property type="entry name" value="Periplasmic_diS_OxRdtase_DsbE"/>
</dbReference>
<dbReference type="InterPro" id="IPR036249">
    <property type="entry name" value="Thioredoxin-like_sf"/>
</dbReference>
<dbReference type="PANTHER" id="PTHR42852">
    <property type="entry name" value="THIOL:DISULFIDE INTERCHANGE PROTEIN DSBE"/>
    <property type="match status" value="1"/>
</dbReference>
<reference evidence="7" key="1">
    <citation type="submission" date="2018-05" db="EMBL/GenBank/DDBJ databases">
        <authorList>
            <person name="Lanie J.A."/>
            <person name="Ng W.-L."/>
            <person name="Kazmierczak K.M."/>
            <person name="Andrzejewski T.M."/>
            <person name="Davidsen T.M."/>
            <person name="Wayne K.J."/>
            <person name="Tettelin H."/>
            <person name="Glass J.I."/>
            <person name="Rusch D."/>
            <person name="Podicherti R."/>
            <person name="Tsui H.-C.T."/>
            <person name="Winkler M.E."/>
        </authorList>
    </citation>
    <scope>NUCLEOTIDE SEQUENCE</scope>
</reference>
<dbReference type="GO" id="GO:0015036">
    <property type="term" value="F:disulfide oxidoreductase activity"/>
    <property type="evidence" value="ECO:0007669"/>
    <property type="project" value="InterPro"/>
</dbReference>
<name>A0A382R0Z4_9ZZZZ</name>
<gene>
    <name evidence="7" type="ORF">METZ01_LOCUS343704</name>
</gene>